<protein>
    <submittedName>
        <fullName evidence="1">Uncharacterized protein</fullName>
    </submittedName>
</protein>
<dbReference type="STRING" id="317018.AVL63_04425"/>
<organism evidence="1 2">
    <name type="scientific">Nesterenkonia jeotgali</name>
    <dbReference type="NCBI Taxonomy" id="317018"/>
    <lineage>
        <taxon>Bacteria</taxon>
        <taxon>Bacillati</taxon>
        <taxon>Actinomycetota</taxon>
        <taxon>Actinomycetes</taxon>
        <taxon>Micrococcales</taxon>
        <taxon>Micrococcaceae</taxon>
        <taxon>Nesterenkonia</taxon>
    </lineage>
</organism>
<dbReference type="EMBL" id="LQBM01000004">
    <property type="protein sequence ID" value="KUG57774.1"/>
    <property type="molecule type" value="Genomic_DNA"/>
</dbReference>
<dbReference type="Proteomes" id="UP000054023">
    <property type="component" value="Unassembled WGS sequence"/>
</dbReference>
<proteinExistence type="predicted"/>
<accession>A0A0W8ICV2</accession>
<comment type="caution">
    <text evidence="1">The sequence shown here is derived from an EMBL/GenBank/DDBJ whole genome shotgun (WGS) entry which is preliminary data.</text>
</comment>
<reference evidence="2" key="1">
    <citation type="submission" date="2015-12" db="EMBL/GenBank/DDBJ databases">
        <authorList>
            <person name="Nair G.R."/>
            <person name="Kaur G."/>
            <person name="Mayilraj S."/>
        </authorList>
    </citation>
    <scope>NUCLEOTIDE SEQUENCE [LARGE SCALE GENOMIC DNA]</scope>
    <source>
        <strain evidence="2">CD08_7</strain>
    </source>
</reference>
<gene>
    <name evidence="1" type="ORF">AVL63_04425</name>
</gene>
<dbReference type="AlphaFoldDB" id="A0A0W8ICV2"/>
<evidence type="ECO:0000313" key="2">
    <source>
        <dbReference type="Proteomes" id="UP000054023"/>
    </source>
</evidence>
<evidence type="ECO:0000313" key="1">
    <source>
        <dbReference type="EMBL" id="KUG57774.1"/>
    </source>
</evidence>
<keyword evidence="2" id="KW-1185">Reference proteome</keyword>
<name>A0A0W8ICV2_9MICC</name>
<sequence>MDRYGPRIEADLHHEFGLDLLDFFRRKHSWAKLLRLLDQLPGTSKYITAQRDDDEYIEQLVAHGVNLDAKGVMTEDGYGPVESRLDNITDAINALRHVMSERPGQFHPTERPVNAIQRYRNRARLKRHHDLQDEVEAARARRRALAG</sequence>
<dbReference type="RefSeq" id="WP_058889008.1">
    <property type="nucleotide sequence ID" value="NZ_LQBM01000004.1"/>
</dbReference>